<feature type="signal peptide" evidence="1">
    <location>
        <begin position="1"/>
        <end position="23"/>
    </location>
</feature>
<comment type="caution">
    <text evidence="2">The sequence shown here is derived from an EMBL/GenBank/DDBJ whole genome shotgun (WGS) entry which is preliminary data.</text>
</comment>
<proteinExistence type="predicted"/>
<evidence type="ECO:0000313" key="3">
    <source>
        <dbReference type="Proteomes" id="UP000278962"/>
    </source>
</evidence>
<protein>
    <submittedName>
        <fullName evidence="2">Uncharacterized protein</fullName>
    </submittedName>
</protein>
<organism evidence="2 3">
    <name type="scientific">Solirubrobacter pauli</name>
    <dbReference type="NCBI Taxonomy" id="166793"/>
    <lineage>
        <taxon>Bacteria</taxon>
        <taxon>Bacillati</taxon>
        <taxon>Actinomycetota</taxon>
        <taxon>Thermoleophilia</taxon>
        <taxon>Solirubrobacterales</taxon>
        <taxon>Solirubrobacteraceae</taxon>
        <taxon>Solirubrobacter</taxon>
    </lineage>
</organism>
<sequence>MNLPRTLIATAAAALALPGAAQAAPPWSAPVSVSSEATAAPHVLFAGGTGTVAFNGPGASFARPVLRAPLDGSAQAVDWPGASGFDTTYGAFAGGKRALYVGSNGQERVLVGQAAGSPDSQWRTSLRGPKTGGARAAAAPGAAVFSTFGAGSIGRVYLVRQTGQALGPTQTLSGRGHIRSVAVATNAGGDVLVAWDRSGTIEARYWYARSQRLSAVKALGKTDAALKLAVALGDDRRAIVAWIDQRINEGEAAKGSAWATARTATRGFRAPKQLDTYGDDVIAGGVGVRAAFAGGRGIVAFSGSDAIKASLVNGRSIAAPQAIAPVAPDQSFADIGLGDLATSTGGQAVVAVAAKDRIWAVPFDGTAFGAPEDVSGAEQEPHQPSVAYDGETAILAWQSTPTRVEVSQRPVP</sequence>
<keyword evidence="3" id="KW-1185">Reference proteome</keyword>
<feature type="chain" id="PRO_5024973339" evidence="1">
    <location>
        <begin position="24"/>
        <end position="412"/>
    </location>
</feature>
<evidence type="ECO:0000256" key="1">
    <source>
        <dbReference type="SAM" id="SignalP"/>
    </source>
</evidence>
<accession>A0A660L8K7</accession>
<gene>
    <name evidence="2" type="ORF">C8N24_1174</name>
</gene>
<keyword evidence="1" id="KW-0732">Signal</keyword>
<dbReference type="AlphaFoldDB" id="A0A660L8K7"/>
<name>A0A660L8K7_9ACTN</name>
<dbReference type="Proteomes" id="UP000278962">
    <property type="component" value="Unassembled WGS sequence"/>
</dbReference>
<dbReference type="EMBL" id="RBIL01000001">
    <property type="protein sequence ID" value="RKQ91352.1"/>
    <property type="molecule type" value="Genomic_DNA"/>
</dbReference>
<dbReference type="OrthoDB" id="5243114at2"/>
<reference evidence="2 3" key="1">
    <citation type="submission" date="2018-10" db="EMBL/GenBank/DDBJ databases">
        <title>Genomic Encyclopedia of Archaeal and Bacterial Type Strains, Phase II (KMG-II): from individual species to whole genera.</title>
        <authorList>
            <person name="Goeker M."/>
        </authorList>
    </citation>
    <scope>NUCLEOTIDE SEQUENCE [LARGE SCALE GENOMIC DNA]</scope>
    <source>
        <strain evidence="2 3">DSM 14954</strain>
    </source>
</reference>
<evidence type="ECO:0000313" key="2">
    <source>
        <dbReference type="EMBL" id="RKQ91352.1"/>
    </source>
</evidence>
<dbReference type="SUPFAM" id="SSF89372">
    <property type="entry name" value="Fucose-specific lectin"/>
    <property type="match status" value="1"/>
</dbReference>
<dbReference type="RefSeq" id="WP_121248890.1">
    <property type="nucleotide sequence ID" value="NZ_RBIL01000001.1"/>
</dbReference>